<reference evidence="1 2" key="1">
    <citation type="submission" date="2019-09" db="EMBL/GenBank/DDBJ databases">
        <title>Draft genome sequences of 48 bacterial type strains from the CCUG.</title>
        <authorList>
            <person name="Tunovic T."/>
            <person name="Pineiro-Iglesias B."/>
            <person name="Unosson C."/>
            <person name="Inganas E."/>
            <person name="Ohlen M."/>
            <person name="Cardew S."/>
            <person name="Jensie-Markopoulos S."/>
            <person name="Salva-Serra F."/>
            <person name="Jaen-Luchoro D."/>
            <person name="Karlsson R."/>
            <person name="Svensson-Stadler L."/>
            <person name="Chun J."/>
            <person name="Moore E."/>
        </authorList>
    </citation>
    <scope>NUCLEOTIDE SEQUENCE [LARGE SCALE GENOMIC DNA]</scope>
    <source>
        <strain evidence="1 2">CCUG 30977</strain>
    </source>
</reference>
<comment type="caution">
    <text evidence="1">The sequence shown here is derived from an EMBL/GenBank/DDBJ whole genome shotgun (WGS) entry which is preliminary data.</text>
</comment>
<accession>A0A643FAV0</accession>
<evidence type="ECO:0000313" key="2">
    <source>
        <dbReference type="Proteomes" id="UP000430120"/>
    </source>
</evidence>
<organism evidence="1 2">
    <name type="scientific">Ideonella dechloratans</name>
    <dbReference type="NCBI Taxonomy" id="36863"/>
    <lineage>
        <taxon>Bacteria</taxon>
        <taxon>Pseudomonadati</taxon>
        <taxon>Pseudomonadota</taxon>
        <taxon>Betaproteobacteria</taxon>
        <taxon>Burkholderiales</taxon>
        <taxon>Sphaerotilaceae</taxon>
        <taxon>Ideonella</taxon>
    </lineage>
</organism>
<name>A0A643FAV0_IDEDE</name>
<dbReference type="RefSeq" id="WP_151125288.1">
    <property type="nucleotide sequence ID" value="NZ_CP088081.1"/>
</dbReference>
<dbReference type="AlphaFoldDB" id="A0A643FAV0"/>
<dbReference type="OrthoDB" id="9151455at2"/>
<evidence type="ECO:0000313" key="1">
    <source>
        <dbReference type="EMBL" id="KAB0577060.1"/>
    </source>
</evidence>
<dbReference type="Proteomes" id="UP000430120">
    <property type="component" value="Unassembled WGS sequence"/>
</dbReference>
<keyword evidence="2" id="KW-1185">Reference proteome</keyword>
<proteinExistence type="predicted"/>
<dbReference type="EMBL" id="VZPB01000051">
    <property type="protein sequence ID" value="KAB0577060.1"/>
    <property type="molecule type" value="Genomic_DNA"/>
</dbReference>
<protein>
    <submittedName>
        <fullName evidence="1">Uncharacterized protein</fullName>
    </submittedName>
</protein>
<gene>
    <name evidence="1" type="ORF">F7Q92_17000</name>
</gene>
<sequence length="233" mass="26522">MPRRLRDWLFGRRGRAHWQEIAQWGEAQGWQFKTTPARDGFVMERAGADGSVRIEWGPSQRRYLGKWELRLRAETGLDPQAYALLMPRVMMEGLEREVFVQFTGGVQTRLDEETPEEMRWLAMSPRLGSTQMGGLKSWFAAVGNNVDWLTGWLHSGLGDRLLHWGRLADEANAAGSAAGQLPTFALLVYRGHLVMRRALSDPEVSTIRESLTLFDEALREVRMRRDGLEDAAP</sequence>